<organism evidence="3 4">
    <name type="scientific">Obba rivulosa</name>
    <dbReference type="NCBI Taxonomy" id="1052685"/>
    <lineage>
        <taxon>Eukaryota</taxon>
        <taxon>Fungi</taxon>
        <taxon>Dikarya</taxon>
        <taxon>Basidiomycota</taxon>
        <taxon>Agaricomycotina</taxon>
        <taxon>Agaricomycetes</taxon>
        <taxon>Polyporales</taxon>
        <taxon>Gelatoporiaceae</taxon>
        <taxon>Obba</taxon>
    </lineage>
</organism>
<dbReference type="InterPro" id="IPR056884">
    <property type="entry name" value="NPHP3-like_N"/>
</dbReference>
<evidence type="ECO:0000313" key="4">
    <source>
        <dbReference type="Proteomes" id="UP000250043"/>
    </source>
</evidence>
<dbReference type="OrthoDB" id="2804352at2759"/>
<name>A0A8E2AQX9_9APHY</name>
<evidence type="ECO:0000259" key="2">
    <source>
        <dbReference type="Pfam" id="PF24883"/>
    </source>
</evidence>
<dbReference type="PANTHER" id="PTHR10039">
    <property type="entry name" value="AMELOGENIN"/>
    <property type="match status" value="1"/>
</dbReference>
<dbReference type="EMBL" id="KV722476">
    <property type="protein sequence ID" value="OCH87709.1"/>
    <property type="molecule type" value="Genomic_DNA"/>
</dbReference>
<keyword evidence="1" id="KW-0677">Repeat</keyword>
<accession>A0A8E2AQX9</accession>
<dbReference type="InterPro" id="IPR027417">
    <property type="entry name" value="P-loop_NTPase"/>
</dbReference>
<dbReference type="Pfam" id="PF24883">
    <property type="entry name" value="NPHP3_N"/>
    <property type="match status" value="1"/>
</dbReference>
<evidence type="ECO:0000313" key="3">
    <source>
        <dbReference type="EMBL" id="OCH87709.1"/>
    </source>
</evidence>
<protein>
    <recommendedName>
        <fullName evidence="2">Nephrocystin 3-like N-terminal domain-containing protein</fullName>
    </recommendedName>
</protein>
<reference evidence="3 4" key="1">
    <citation type="submission" date="2016-07" db="EMBL/GenBank/DDBJ databases">
        <title>Draft genome of the white-rot fungus Obba rivulosa 3A-2.</title>
        <authorList>
            <consortium name="DOE Joint Genome Institute"/>
            <person name="Miettinen O."/>
            <person name="Riley R."/>
            <person name="Acob R."/>
            <person name="Barry K."/>
            <person name="Cullen D."/>
            <person name="De Vries R."/>
            <person name="Hainaut M."/>
            <person name="Hatakka A."/>
            <person name="Henrissat B."/>
            <person name="Hilden K."/>
            <person name="Kuo R."/>
            <person name="Labutti K."/>
            <person name="Lipzen A."/>
            <person name="Makela M.R."/>
            <person name="Sandor L."/>
            <person name="Spatafora J.W."/>
            <person name="Grigoriev I.V."/>
            <person name="Hibbett D.S."/>
        </authorList>
    </citation>
    <scope>NUCLEOTIDE SEQUENCE [LARGE SCALE GENOMIC DNA]</scope>
    <source>
        <strain evidence="3 4">3A-2</strain>
    </source>
</reference>
<feature type="domain" description="Nephrocystin 3-like N-terminal" evidence="2">
    <location>
        <begin position="73"/>
        <end position="235"/>
    </location>
</feature>
<evidence type="ECO:0000256" key="1">
    <source>
        <dbReference type="ARBA" id="ARBA00022737"/>
    </source>
</evidence>
<keyword evidence="4" id="KW-1185">Reference proteome</keyword>
<dbReference type="AlphaFoldDB" id="A0A8E2AQX9"/>
<gene>
    <name evidence="3" type="ORF">OBBRIDRAFT_137351</name>
</gene>
<dbReference type="PANTHER" id="PTHR10039:SF17">
    <property type="entry name" value="FUNGAL STAND N-TERMINAL GOODBYE DOMAIN-CONTAINING PROTEIN-RELATED"/>
    <property type="match status" value="1"/>
</dbReference>
<sequence>MDYLKMKFDISRTQNSAKTLGIAERREVRDFTKDEQDILRGLQPVDASWRYSGNAAKALLYPGSRQEVIDGILTWAQQPVRSGRVCIMQGPEGIGKSTIAYAISHSFEETGCLGASYFFDRASDERADPHRVFRTIAHQLAQLQPELRPYLVKAAEEHLKRGIEQSIEHQAEDLFTTPLSTIAPEHLPRHPIIILFDALDECSPKYRDGLPRMLRHLLGGLDKIRFRLRIILTTRPERDIMPSLSSKKSASIDKDINLQAVDVERRDVRTFIQQELERLQEEDDCTLLSDHPDAVEQLTQLSAGFFLVARIAVKHIRQNPAEASKVFQSMKNEGSPGADGLEALDTVYLQVLRDTEARKSGNAQWRSCIADTLGCIALSQENLSLNTMGGLLDNQKDVVSVLECLKSLVITTTNGSAITFRPLHPSFARFLLDDKLSEEFHVIRGEFSCRLAIACLRLIARLDSDALRSEICGFADPTVTKEGIPDFRKRVQERITPELQYACMHWATHCRDSECTVEFIDALDGFLRTKLLVWFEALSYSGKLESAVATLARIQAKEWPEGPSVDNRDIPLLLRDAHRFVQEFFNLINGCPQHIYISALPLMPHCALLDIYSSHDRHMIRLVTPRPAHWGRCHRVIVADKSVKSSIQYSTKGRWIIGITGAYLKSQYPLMAGALCCFA</sequence>
<dbReference type="Gene3D" id="3.40.50.300">
    <property type="entry name" value="P-loop containing nucleotide triphosphate hydrolases"/>
    <property type="match status" value="1"/>
</dbReference>
<dbReference type="Proteomes" id="UP000250043">
    <property type="component" value="Unassembled WGS sequence"/>
</dbReference>
<dbReference type="SUPFAM" id="SSF52540">
    <property type="entry name" value="P-loop containing nucleoside triphosphate hydrolases"/>
    <property type="match status" value="1"/>
</dbReference>
<proteinExistence type="predicted"/>